<keyword evidence="1" id="KW-0472">Membrane</keyword>
<keyword evidence="1" id="KW-0812">Transmembrane</keyword>
<sequence>MDTTPDYSAYSYQELCDARATIDESLYPERAQQLDELIASHAEHVSDEAQAETEGTFLRKSAVNFHGTGKEFFSIWIVNLLLTIVTLGIYSAWAKVRTNRYLYGNLEIDGHRFAYLAEPLQILKGRIISAILLVGYILAVSTSPVVGLVMMLVVAVLSPWLICKGLQFAMKMTSYRNVRFGFTGRYGEAFLVFLLFPFLTLFTLYLAMPWALKKMDEFILNNTTYGDKAFSAELSGGTYFIAGLAAGVVSFVTFLIGIGLVGATAVFSGSEAANDPTGSVSIMLGTFILYFFVFTLASAIYSGMIRNHMYENTRLANVATFESDVTVGSFILLKLTNMLALIFSLGLALPWVKTRTLSYLAAHTQVNILDGIDTVVASKEQTGTATAEEVASAFDLDVSLG</sequence>
<feature type="transmembrane region" description="Helical" evidence="1">
    <location>
        <begin position="239"/>
        <end position="268"/>
    </location>
</feature>
<gene>
    <name evidence="2" type="ORF">SAMN05216361_2881</name>
</gene>
<feature type="transmembrane region" description="Helical" evidence="1">
    <location>
        <begin position="73"/>
        <end position="93"/>
    </location>
</feature>
<feature type="transmembrane region" description="Helical" evidence="1">
    <location>
        <begin position="325"/>
        <end position="349"/>
    </location>
</feature>
<accession>A0A1M5M2N6</accession>
<name>A0A1M5M2N6_9ALTE</name>
<feature type="transmembrane region" description="Helical" evidence="1">
    <location>
        <begin position="280"/>
        <end position="305"/>
    </location>
</feature>
<feature type="transmembrane region" description="Helical" evidence="1">
    <location>
        <begin position="145"/>
        <end position="169"/>
    </location>
</feature>
<dbReference type="RefSeq" id="WP_073323612.1">
    <property type="nucleotide sequence ID" value="NZ_FQWD01000004.1"/>
</dbReference>
<proteinExistence type="predicted"/>
<keyword evidence="3" id="KW-1185">Reference proteome</keyword>
<dbReference type="Proteomes" id="UP000184520">
    <property type="component" value="Unassembled WGS sequence"/>
</dbReference>
<dbReference type="OrthoDB" id="9765721at2"/>
<dbReference type="EMBL" id="FQWD01000004">
    <property type="protein sequence ID" value="SHG71521.1"/>
    <property type="molecule type" value="Genomic_DNA"/>
</dbReference>
<dbReference type="InterPro" id="IPR010295">
    <property type="entry name" value="DUF898"/>
</dbReference>
<organism evidence="2 3">
    <name type="scientific">Marisediminitalea aggregata</name>
    <dbReference type="NCBI Taxonomy" id="634436"/>
    <lineage>
        <taxon>Bacteria</taxon>
        <taxon>Pseudomonadati</taxon>
        <taxon>Pseudomonadota</taxon>
        <taxon>Gammaproteobacteria</taxon>
        <taxon>Alteromonadales</taxon>
        <taxon>Alteromonadaceae</taxon>
        <taxon>Marisediminitalea</taxon>
    </lineage>
</organism>
<keyword evidence="1" id="KW-1133">Transmembrane helix</keyword>
<dbReference type="STRING" id="634436.SAMN05216361_2881"/>
<feature type="transmembrane region" description="Helical" evidence="1">
    <location>
        <begin position="122"/>
        <end position="139"/>
    </location>
</feature>
<evidence type="ECO:0000256" key="1">
    <source>
        <dbReference type="SAM" id="Phobius"/>
    </source>
</evidence>
<feature type="transmembrane region" description="Helical" evidence="1">
    <location>
        <begin position="190"/>
        <end position="212"/>
    </location>
</feature>
<protein>
    <submittedName>
        <fullName evidence="2">Uncharacterized membrane protein YjgN, DUF898 family</fullName>
    </submittedName>
</protein>
<dbReference type="Pfam" id="PF05987">
    <property type="entry name" value="DUF898"/>
    <property type="match status" value="1"/>
</dbReference>
<evidence type="ECO:0000313" key="2">
    <source>
        <dbReference type="EMBL" id="SHG71521.1"/>
    </source>
</evidence>
<evidence type="ECO:0000313" key="3">
    <source>
        <dbReference type="Proteomes" id="UP000184520"/>
    </source>
</evidence>
<dbReference type="AlphaFoldDB" id="A0A1M5M2N6"/>
<reference evidence="3" key="1">
    <citation type="submission" date="2016-11" db="EMBL/GenBank/DDBJ databases">
        <authorList>
            <person name="Varghese N."/>
            <person name="Submissions S."/>
        </authorList>
    </citation>
    <scope>NUCLEOTIDE SEQUENCE [LARGE SCALE GENOMIC DNA]</scope>
    <source>
        <strain evidence="3">CGMCC 1.8995</strain>
    </source>
</reference>